<dbReference type="PANTHER" id="PTHR47934">
    <property type="entry name" value="PENTATRICOPEPTIDE REPEAT-CONTAINING PROTEIN PET309, MITOCHONDRIAL"/>
    <property type="match status" value="1"/>
</dbReference>
<name>A0AAV5GI33_9BASI</name>
<dbReference type="GO" id="GO:0003729">
    <property type="term" value="F:mRNA binding"/>
    <property type="evidence" value="ECO:0007669"/>
    <property type="project" value="TreeGrafter"/>
</dbReference>
<dbReference type="NCBIfam" id="TIGR00756">
    <property type="entry name" value="PPR"/>
    <property type="match status" value="1"/>
</dbReference>
<keyword evidence="4" id="KW-1185">Reference proteome</keyword>
<dbReference type="AlphaFoldDB" id="A0AAV5GI33"/>
<dbReference type="InterPro" id="IPR002885">
    <property type="entry name" value="PPR_rpt"/>
</dbReference>
<dbReference type="PROSITE" id="PS51375">
    <property type="entry name" value="PPR"/>
    <property type="match status" value="1"/>
</dbReference>
<evidence type="ECO:0000256" key="2">
    <source>
        <dbReference type="SAM" id="MobiDB-lite"/>
    </source>
</evidence>
<protein>
    <submittedName>
        <fullName evidence="3">Uncharacterized protein</fullName>
    </submittedName>
</protein>
<feature type="compositionally biased region" description="Low complexity" evidence="2">
    <location>
        <begin position="694"/>
        <end position="711"/>
    </location>
</feature>
<feature type="repeat" description="PPR" evidence="1">
    <location>
        <begin position="609"/>
        <end position="643"/>
    </location>
</feature>
<dbReference type="PANTHER" id="PTHR47934:SF6">
    <property type="entry name" value="MITOCHONDRIAL GROUP I INTRON SPLICING FACTOR CCM1-RELATED"/>
    <property type="match status" value="1"/>
</dbReference>
<dbReference type="GO" id="GO:0005739">
    <property type="term" value="C:mitochondrion"/>
    <property type="evidence" value="ECO:0007669"/>
    <property type="project" value="TreeGrafter"/>
</dbReference>
<accession>A0AAV5GI33</accession>
<reference evidence="3 4" key="1">
    <citation type="submission" date="2021-12" db="EMBL/GenBank/DDBJ databases">
        <title>High titer production of polyol ester of fatty acids by Rhodotorula paludigena BS15 towards product separation-free biomass refinery.</title>
        <authorList>
            <person name="Mano J."/>
            <person name="Ono H."/>
            <person name="Tanaka T."/>
            <person name="Naito K."/>
            <person name="Sushida H."/>
            <person name="Ike M."/>
            <person name="Tokuyasu K."/>
            <person name="Kitaoka M."/>
        </authorList>
    </citation>
    <scope>NUCLEOTIDE SEQUENCE [LARGE SCALE GENOMIC DNA]</scope>
    <source>
        <strain evidence="3 4">BS15</strain>
    </source>
</reference>
<dbReference type="InterPro" id="IPR011990">
    <property type="entry name" value="TPR-like_helical_dom_sf"/>
</dbReference>
<evidence type="ECO:0000313" key="3">
    <source>
        <dbReference type="EMBL" id="GJN89803.1"/>
    </source>
</evidence>
<dbReference type="InterPro" id="IPR051114">
    <property type="entry name" value="Mito_RNA_Proc_CCM1"/>
</dbReference>
<dbReference type="GO" id="GO:0006396">
    <property type="term" value="P:RNA processing"/>
    <property type="evidence" value="ECO:0007669"/>
    <property type="project" value="TreeGrafter"/>
</dbReference>
<evidence type="ECO:0000256" key="1">
    <source>
        <dbReference type="PROSITE-ProRule" id="PRU00708"/>
    </source>
</evidence>
<evidence type="ECO:0000313" key="4">
    <source>
        <dbReference type="Proteomes" id="UP001342314"/>
    </source>
</evidence>
<dbReference type="GO" id="GO:0007005">
    <property type="term" value="P:mitochondrion organization"/>
    <property type="evidence" value="ECO:0007669"/>
    <property type="project" value="TreeGrafter"/>
</dbReference>
<feature type="region of interest" description="Disordered" evidence="2">
    <location>
        <begin position="510"/>
        <end position="540"/>
    </location>
</feature>
<organism evidence="3 4">
    <name type="scientific">Rhodotorula paludigena</name>
    <dbReference type="NCBI Taxonomy" id="86838"/>
    <lineage>
        <taxon>Eukaryota</taxon>
        <taxon>Fungi</taxon>
        <taxon>Dikarya</taxon>
        <taxon>Basidiomycota</taxon>
        <taxon>Pucciniomycotina</taxon>
        <taxon>Microbotryomycetes</taxon>
        <taxon>Sporidiobolales</taxon>
        <taxon>Sporidiobolaceae</taxon>
        <taxon>Rhodotorula</taxon>
    </lineage>
</organism>
<proteinExistence type="predicted"/>
<comment type="caution">
    <text evidence="3">The sequence shown here is derived from an EMBL/GenBank/DDBJ whole genome shotgun (WGS) entry which is preliminary data.</text>
</comment>
<gene>
    <name evidence="3" type="ORF">Rhopal_002792-T1</name>
</gene>
<dbReference type="EMBL" id="BQKY01000005">
    <property type="protein sequence ID" value="GJN89803.1"/>
    <property type="molecule type" value="Genomic_DNA"/>
</dbReference>
<sequence length="866" mass="96436">MQRLSKLPRPLKLPTFREGRQIILDCDRLDDVAPVRYLALEGISSGLDAEVERLLNQAVAFIRQRRPDIPFPVLASLYEYPTWALGAKNRWQSVHSLTNAAIARGIFTRKIIAGRMRALFEQQRYADVTAAWALFAEHDIEPTASDYDEAIGAFLRNVELSKAQALLAEKASKGFPTTARTSITLLGGMSLYGGNRVMEERLLTSASGEDLDNGTAIKQDVRVLNTLLSVRLGRRALRDALAVLDEYDFSAFPASLLDDLRGLSHPPVLASTDPSFHSRPRPDSATIVSLVGMALREQRVDLAQRVLVESQRAGIPFNDHVAAAVLRTLLARNDPAAAEMFVDNLAEGTARLGNITLPKMAPSVMSYEVLLAGMLRHRGLSGANACFRRRLERDGKGTRVSEGMTRALVQHLALEADSEVRVSARVLNQVRRFTEGRTRATPQHLSILMRAAWTREREFQHHFGGPEPLPEAEFPMPALDELPNERSKLRHSPPAPNAATYVPPEAALLVSPSGRHSDQSPVSSLRQSLSDRNAQHDRETSRHVLRNDYLIRYIAAKWEYLQSQVIDLGVRPTYHHICVLMRAYFRMGDAKGASLALHYALEELHLDPHPAYYSTLISGHARLGEFDAASRAYKEFQATGLEPDRNLYAALAMRFARQRDPRGVERVFDFMREQLRSRAPHPQLRAQSVRQQTAAGASASGSASPSADGLPAATLPYDPTLDPVFVSILYRALTSSNQYMAAQERVSDSLERGLVPDSILLRVLERTHTWIRWKESSATRPGGSGRTVRTATTGAKAGGVEVEGSLDVEQLAEIKQLNALNISRVRKALQRTKPKVEKKELRELLGYWEKAEQDAREEIRREKMGI</sequence>
<dbReference type="Gene3D" id="1.25.40.10">
    <property type="entry name" value="Tetratricopeptide repeat domain"/>
    <property type="match status" value="2"/>
</dbReference>
<feature type="region of interest" description="Disordered" evidence="2">
    <location>
        <begin position="679"/>
        <end position="711"/>
    </location>
</feature>
<feature type="compositionally biased region" description="Polar residues" evidence="2">
    <location>
        <begin position="519"/>
        <end position="532"/>
    </location>
</feature>
<dbReference type="Proteomes" id="UP001342314">
    <property type="component" value="Unassembled WGS sequence"/>
</dbReference>